<evidence type="ECO:0000256" key="6">
    <source>
        <dbReference type="ARBA" id="ARBA00022989"/>
    </source>
</evidence>
<dbReference type="Proteomes" id="UP001168613">
    <property type="component" value="Unassembled WGS sequence"/>
</dbReference>
<feature type="transmembrane region" description="Helical" evidence="10">
    <location>
        <begin position="167"/>
        <end position="188"/>
    </location>
</feature>
<proteinExistence type="predicted"/>
<evidence type="ECO:0000256" key="7">
    <source>
        <dbReference type="ARBA" id="ARBA00023065"/>
    </source>
</evidence>
<comment type="caution">
    <text evidence="11">The sequence shown here is derived from an EMBL/GenBank/DDBJ whole genome shotgun (WGS) entry which is preliminary data.</text>
</comment>
<keyword evidence="3" id="KW-0050">Antiport</keyword>
<evidence type="ECO:0000256" key="3">
    <source>
        <dbReference type="ARBA" id="ARBA00022449"/>
    </source>
</evidence>
<comment type="subcellular location">
    <subcellularLocation>
        <location evidence="1">Cell inner membrane</location>
        <topology evidence="1">Multi-pass membrane protein</topology>
    </subcellularLocation>
</comment>
<dbReference type="PANTHER" id="PTHR43298">
    <property type="entry name" value="MULTIDRUG RESISTANCE PROTEIN NORM-RELATED"/>
    <property type="match status" value="1"/>
</dbReference>
<feature type="transmembrane region" description="Helical" evidence="10">
    <location>
        <begin position="360"/>
        <end position="383"/>
    </location>
</feature>
<dbReference type="Pfam" id="PF01554">
    <property type="entry name" value="MatE"/>
    <property type="match status" value="2"/>
</dbReference>
<evidence type="ECO:0000313" key="11">
    <source>
        <dbReference type="EMBL" id="MDN4120875.1"/>
    </source>
</evidence>
<protein>
    <recommendedName>
        <fullName evidence="9">Multidrug-efflux transporter</fullName>
    </recommendedName>
</protein>
<evidence type="ECO:0000256" key="4">
    <source>
        <dbReference type="ARBA" id="ARBA00022475"/>
    </source>
</evidence>
<sequence length="481" mass="52101">MFSSALLSPIAWRQASKILHQAWPVLLGSWASIIFGVLDTAMTGHASAADLQAMGLGVSIYITVFIGLMGVLHALIPILAQSYGAHHNLEVGRMWGQGVWLSLFLTALGSIALLFPDLWLSASGQLEPEVHDKIVMYLRSLILALPAALIFRTIYALGTAVSRPKMVMLINLASVLFKALLNWLLIFGKWGLPAMGAVGSGLATTIVSWLMLIAGIILLKRDSFFQRFKLQLGRPLWRDQKELLRLGIPMGGSYLIEIFAFTFMALLVAREGKFVSGGHQIMANLAAVSFMIPMAIGVATASITAQAIGAGQLHRARITGNYGVVIVFLFACLTAGLLLATRGTLAQLYSNDIEVVVMALALLQLLPLFHFCDALQCVVTYILRAYKIAFIPMLMQIIALSGVGLGGGWWLGFGPGKGQLDNFLLRLSPNMPSGAGSMWLMSSSGLGLSAVLLLLWYTHVLRTYPKSKRRINLPDPDAPLS</sequence>
<keyword evidence="6 10" id="KW-1133">Transmembrane helix</keyword>
<organism evidence="11 12">
    <name type="scientific">Alcaligenes endophyticus</name>
    <dbReference type="NCBI Taxonomy" id="1929088"/>
    <lineage>
        <taxon>Bacteria</taxon>
        <taxon>Pseudomonadati</taxon>
        <taxon>Pseudomonadota</taxon>
        <taxon>Betaproteobacteria</taxon>
        <taxon>Burkholderiales</taxon>
        <taxon>Alcaligenaceae</taxon>
        <taxon>Alcaligenes</taxon>
    </lineage>
</organism>
<feature type="transmembrane region" description="Helical" evidence="10">
    <location>
        <begin position="243"/>
        <end position="269"/>
    </location>
</feature>
<name>A0ABT8EIC2_9BURK</name>
<evidence type="ECO:0000256" key="9">
    <source>
        <dbReference type="ARBA" id="ARBA00031636"/>
    </source>
</evidence>
<feature type="transmembrane region" description="Helical" evidence="10">
    <location>
        <begin position="21"/>
        <end position="38"/>
    </location>
</feature>
<evidence type="ECO:0000313" key="12">
    <source>
        <dbReference type="Proteomes" id="UP001168613"/>
    </source>
</evidence>
<reference evidence="11" key="1">
    <citation type="submission" date="2021-11" db="EMBL/GenBank/DDBJ databases">
        <title>Draft genome sequence of Alcaligenes endophyticus type strain CCUG 75668T.</title>
        <authorList>
            <person name="Salva-Serra F."/>
            <person name="Duran R.E."/>
            <person name="Seeger M."/>
            <person name="Moore E.R.B."/>
            <person name="Jaen-Luchoro D."/>
        </authorList>
    </citation>
    <scope>NUCLEOTIDE SEQUENCE</scope>
    <source>
        <strain evidence="11">CCUG 75668</strain>
    </source>
</reference>
<dbReference type="InterPro" id="IPR050222">
    <property type="entry name" value="MATE_MdtK"/>
</dbReference>
<dbReference type="InterPro" id="IPR048279">
    <property type="entry name" value="MdtK-like"/>
</dbReference>
<keyword evidence="4" id="KW-1003">Cell membrane</keyword>
<dbReference type="PANTHER" id="PTHR43298:SF2">
    <property type="entry name" value="FMN_FAD EXPORTER YEEO-RELATED"/>
    <property type="match status" value="1"/>
</dbReference>
<dbReference type="NCBIfam" id="TIGR00797">
    <property type="entry name" value="matE"/>
    <property type="match status" value="1"/>
</dbReference>
<feature type="transmembrane region" description="Helical" evidence="10">
    <location>
        <begin position="134"/>
        <end position="155"/>
    </location>
</feature>
<feature type="transmembrane region" description="Helical" evidence="10">
    <location>
        <begin position="194"/>
        <end position="219"/>
    </location>
</feature>
<evidence type="ECO:0000256" key="5">
    <source>
        <dbReference type="ARBA" id="ARBA00022692"/>
    </source>
</evidence>
<evidence type="ECO:0000256" key="10">
    <source>
        <dbReference type="SAM" id="Phobius"/>
    </source>
</evidence>
<keyword evidence="5 10" id="KW-0812">Transmembrane</keyword>
<accession>A0ABT8EIC2</accession>
<keyword evidence="8 10" id="KW-0472">Membrane</keyword>
<feature type="transmembrane region" description="Helical" evidence="10">
    <location>
        <begin position="438"/>
        <end position="460"/>
    </location>
</feature>
<feature type="transmembrane region" description="Helical" evidence="10">
    <location>
        <begin position="58"/>
        <end position="79"/>
    </location>
</feature>
<keyword evidence="2" id="KW-0813">Transport</keyword>
<keyword evidence="12" id="KW-1185">Reference proteome</keyword>
<dbReference type="CDD" id="cd13131">
    <property type="entry name" value="MATE_NorM_like"/>
    <property type="match status" value="1"/>
</dbReference>
<gene>
    <name evidence="11" type="ORF">LMS43_06215</name>
</gene>
<feature type="transmembrane region" description="Helical" evidence="10">
    <location>
        <begin position="390"/>
        <end position="411"/>
    </location>
</feature>
<feature type="transmembrane region" description="Helical" evidence="10">
    <location>
        <begin position="320"/>
        <end position="340"/>
    </location>
</feature>
<dbReference type="RefSeq" id="WP_266125043.1">
    <property type="nucleotide sequence ID" value="NZ_JAJHNU010000001.1"/>
</dbReference>
<dbReference type="PIRSF" id="PIRSF006603">
    <property type="entry name" value="DinF"/>
    <property type="match status" value="1"/>
</dbReference>
<evidence type="ECO:0000256" key="1">
    <source>
        <dbReference type="ARBA" id="ARBA00004429"/>
    </source>
</evidence>
<dbReference type="InterPro" id="IPR002528">
    <property type="entry name" value="MATE_fam"/>
</dbReference>
<dbReference type="EMBL" id="JAJHNU010000001">
    <property type="protein sequence ID" value="MDN4120875.1"/>
    <property type="molecule type" value="Genomic_DNA"/>
</dbReference>
<evidence type="ECO:0000256" key="2">
    <source>
        <dbReference type="ARBA" id="ARBA00022448"/>
    </source>
</evidence>
<evidence type="ECO:0000256" key="8">
    <source>
        <dbReference type="ARBA" id="ARBA00023136"/>
    </source>
</evidence>
<feature type="transmembrane region" description="Helical" evidence="10">
    <location>
        <begin position="99"/>
        <end position="122"/>
    </location>
</feature>
<feature type="transmembrane region" description="Helical" evidence="10">
    <location>
        <begin position="281"/>
        <end position="308"/>
    </location>
</feature>
<keyword evidence="7" id="KW-0406">Ion transport</keyword>